<keyword evidence="2" id="KW-0648">Protein biosynthesis</keyword>
<dbReference type="Gene3D" id="3.30.1360.40">
    <property type="match status" value="1"/>
</dbReference>
<evidence type="ECO:0000256" key="4">
    <source>
        <dbReference type="SAM" id="MobiDB-lite"/>
    </source>
</evidence>
<sequence>MSRSAVPRIALYLSHAPRPTRLGAIDSPCRKLTSRAQPATLHGPSAVRTLSTTNSLLKKAGKANKTKARSDSSPPTTITPSTPTDEAYDVSGIEAAVLTAIEHLTHDLSQLRSGGRVNPEIVESLKVQLGTQREGKQTVKLKDIAQVVPKGRLLNVMCGEQEHVKPVTSAIAASPHSLSPQQPHQDTPLTIPVPVPPPTGESRQKALEAAQKISEQADRAIHDARAAHNKMLRRFEKERAVLPDDMKKAKKSMEEVIKKGHTEVKRIVEGAKKVLESQ</sequence>
<evidence type="ECO:0000256" key="2">
    <source>
        <dbReference type="ARBA" id="ARBA00022917"/>
    </source>
</evidence>
<dbReference type="EMBL" id="ML996103">
    <property type="protein sequence ID" value="KAF2739766.1"/>
    <property type="molecule type" value="Genomic_DNA"/>
</dbReference>
<dbReference type="InterPro" id="IPR036191">
    <property type="entry name" value="RRF_sf"/>
</dbReference>
<accession>A0A9P4RA89</accession>
<proteinExistence type="inferred from homology"/>
<organism evidence="6 7">
    <name type="scientific">Polyplosphaeria fusca</name>
    <dbReference type="NCBI Taxonomy" id="682080"/>
    <lineage>
        <taxon>Eukaryota</taxon>
        <taxon>Fungi</taxon>
        <taxon>Dikarya</taxon>
        <taxon>Ascomycota</taxon>
        <taxon>Pezizomycotina</taxon>
        <taxon>Dothideomycetes</taxon>
        <taxon>Pleosporomycetidae</taxon>
        <taxon>Pleosporales</taxon>
        <taxon>Tetraplosphaeriaceae</taxon>
        <taxon>Polyplosphaeria</taxon>
    </lineage>
</organism>
<dbReference type="Pfam" id="PF01765">
    <property type="entry name" value="RRF"/>
    <property type="match status" value="1"/>
</dbReference>
<protein>
    <submittedName>
        <fullName evidence="6">Ribosome recycling factor</fullName>
    </submittedName>
</protein>
<dbReference type="PANTHER" id="PTHR20982:SF3">
    <property type="entry name" value="MITOCHONDRIAL RIBOSOME RECYCLING FACTOR PSEUDO 1"/>
    <property type="match status" value="1"/>
</dbReference>
<comment type="function">
    <text evidence="3">Necessary for protein synthesis in mitochondria. Functions as a ribosome recycling factor in mitochondria.</text>
</comment>
<evidence type="ECO:0000313" key="6">
    <source>
        <dbReference type="EMBL" id="KAF2739766.1"/>
    </source>
</evidence>
<dbReference type="InterPro" id="IPR002661">
    <property type="entry name" value="Ribosome_recyc_fac"/>
</dbReference>
<comment type="caution">
    <text evidence="6">The sequence shown here is derived from an EMBL/GenBank/DDBJ whole genome shotgun (WGS) entry which is preliminary data.</text>
</comment>
<evidence type="ECO:0000259" key="5">
    <source>
        <dbReference type="Pfam" id="PF01765"/>
    </source>
</evidence>
<dbReference type="GO" id="GO:0006412">
    <property type="term" value="P:translation"/>
    <property type="evidence" value="ECO:0007669"/>
    <property type="project" value="UniProtKB-KW"/>
</dbReference>
<evidence type="ECO:0000313" key="7">
    <source>
        <dbReference type="Proteomes" id="UP000799444"/>
    </source>
</evidence>
<dbReference type="OrthoDB" id="407355at2759"/>
<feature type="domain" description="Ribosome recycling factor" evidence="5">
    <location>
        <begin position="105"/>
        <end position="274"/>
    </location>
</feature>
<keyword evidence="7" id="KW-1185">Reference proteome</keyword>
<dbReference type="AlphaFoldDB" id="A0A9P4RA89"/>
<dbReference type="Proteomes" id="UP000799444">
    <property type="component" value="Unassembled WGS sequence"/>
</dbReference>
<reference evidence="6" key="1">
    <citation type="journal article" date="2020" name="Stud. Mycol.">
        <title>101 Dothideomycetes genomes: a test case for predicting lifestyles and emergence of pathogens.</title>
        <authorList>
            <person name="Haridas S."/>
            <person name="Albert R."/>
            <person name="Binder M."/>
            <person name="Bloem J."/>
            <person name="Labutti K."/>
            <person name="Salamov A."/>
            <person name="Andreopoulos B."/>
            <person name="Baker S."/>
            <person name="Barry K."/>
            <person name="Bills G."/>
            <person name="Bluhm B."/>
            <person name="Cannon C."/>
            <person name="Castanera R."/>
            <person name="Culley D."/>
            <person name="Daum C."/>
            <person name="Ezra D."/>
            <person name="Gonzalez J."/>
            <person name="Henrissat B."/>
            <person name="Kuo A."/>
            <person name="Liang C."/>
            <person name="Lipzen A."/>
            <person name="Lutzoni F."/>
            <person name="Magnuson J."/>
            <person name="Mondo S."/>
            <person name="Nolan M."/>
            <person name="Ohm R."/>
            <person name="Pangilinan J."/>
            <person name="Park H.-J."/>
            <person name="Ramirez L."/>
            <person name="Alfaro M."/>
            <person name="Sun H."/>
            <person name="Tritt A."/>
            <person name="Yoshinaga Y."/>
            <person name="Zwiers L.-H."/>
            <person name="Turgeon B."/>
            <person name="Goodwin S."/>
            <person name="Spatafora J."/>
            <person name="Crous P."/>
            <person name="Grigoriev I."/>
        </authorList>
    </citation>
    <scope>NUCLEOTIDE SEQUENCE</scope>
    <source>
        <strain evidence="6">CBS 125425</strain>
    </source>
</reference>
<feature type="region of interest" description="Disordered" evidence="4">
    <location>
        <begin position="58"/>
        <end position="86"/>
    </location>
</feature>
<dbReference type="SUPFAM" id="SSF55194">
    <property type="entry name" value="Ribosome recycling factor, RRF"/>
    <property type="match status" value="1"/>
</dbReference>
<dbReference type="PANTHER" id="PTHR20982">
    <property type="entry name" value="RIBOSOME RECYCLING FACTOR"/>
    <property type="match status" value="1"/>
</dbReference>
<dbReference type="GO" id="GO:0043023">
    <property type="term" value="F:ribosomal large subunit binding"/>
    <property type="evidence" value="ECO:0007669"/>
    <property type="project" value="TreeGrafter"/>
</dbReference>
<dbReference type="InterPro" id="IPR023584">
    <property type="entry name" value="Ribosome_recyc_fac_dom"/>
</dbReference>
<comment type="similarity">
    <text evidence="1">Belongs to the RRF family.</text>
</comment>
<evidence type="ECO:0000256" key="1">
    <source>
        <dbReference type="ARBA" id="ARBA00005912"/>
    </source>
</evidence>
<evidence type="ECO:0000256" key="3">
    <source>
        <dbReference type="ARBA" id="ARBA00024909"/>
    </source>
</evidence>
<dbReference type="GO" id="GO:0005739">
    <property type="term" value="C:mitochondrion"/>
    <property type="evidence" value="ECO:0007669"/>
    <property type="project" value="TreeGrafter"/>
</dbReference>
<gene>
    <name evidence="6" type="ORF">EJ04DRAFT_559667</name>
</gene>
<name>A0A9P4RA89_9PLEO</name>
<dbReference type="Gene3D" id="1.10.132.20">
    <property type="entry name" value="Ribosome-recycling factor"/>
    <property type="match status" value="1"/>
</dbReference>
<feature type="compositionally biased region" description="Low complexity" evidence="4">
    <location>
        <begin position="71"/>
        <end position="85"/>
    </location>
</feature>